<dbReference type="InterPro" id="IPR029058">
    <property type="entry name" value="AB_hydrolase_fold"/>
</dbReference>
<accession>A0ABW4Y8A2</accession>
<protein>
    <submittedName>
        <fullName evidence="2">Alpha/beta fold hydrolase</fullName>
    </submittedName>
</protein>
<dbReference type="SUPFAM" id="SSF82784">
    <property type="entry name" value="OsmC-like"/>
    <property type="match status" value="1"/>
</dbReference>
<dbReference type="Gene3D" id="3.30.300.20">
    <property type="match status" value="1"/>
</dbReference>
<dbReference type="PANTHER" id="PTHR39624">
    <property type="entry name" value="PROTEIN INVOLVED IN RIMO-MEDIATED BETA-METHYLTHIOLATION OF RIBOSOMAL PROTEIN S12 YCAO"/>
    <property type="match status" value="1"/>
</dbReference>
<comment type="caution">
    <text evidence="2">The sequence shown here is derived from an EMBL/GenBank/DDBJ whole genome shotgun (WGS) entry which is preliminary data.</text>
</comment>
<sequence>MSRIKIEFPNAEGHTLVGLLEMPPDRTPVARYALFAHCFTCSKDVAAASRISRALATRGIAALRFDFTGLGNSDGDFANTNFSSNVQDLLAAARKLEQDFEAPALLIGHSLGGAAVLAAAPQLPSVEAVVTIGAPATASHVQHLFSGARGQLEEEGEAEVKIGLRRFRIRKQLLNDLEQYGSAEHIRHLDRPLLVFHSPLDTIVDIKEAAKIYQAALHPKSFISLDNADHMLSNREDAEYVAETLVAWASRYLGIGRHSFEPSTGTAPKVEPKEVLVTEIDTNFLRGLYTAHHQWLADAPKPNGGSDLGPEPYDLLLMALGACTSMTLRMYAKRHGIPLDDIEVSLRHERVYAEDRESCEVKNGRLDRIVQRLNIHGALDATQRRRLLEIAERAPIHRTLDASPVIETRYAEDDRT</sequence>
<evidence type="ECO:0000313" key="2">
    <source>
        <dbReference type="EMBL" id="MFD2112401.1"/>
    </source>
</evidence>
<keyword evidence="3" id="KW-1185">Reference proteome</keyword>
<dbReference type="PANTHER" id="PTHR39624:SF2">
    <property type="entry name" value="OSMC-LIKE PROTEIN"/>
    <property type="match status" value="1"/>
</dbReference>
<dbReference type="Pfam" id="PF02566">
    <property type="entry name" value="OsmC"/>
    <property type="match status" value="1"/>
</dbReference>
<keyword evidence="2" id="KW-0378">Hydrolase</keyword>
<gene>
    <name evidence="2" type="ORF">ACFSJC_11165</name>
</gene>
<proteinExistence type="predicted"/>
<name>A0ABW4Y8A2_9GAMM</name>
<dbReference type="InterPro" id="IPR036102">
    <property type="entry name" value="OsmC/Ohrsf"/>
</dbReference>
<dbReference type="Proteomes" id="UP001597337">
    <property type="component" value="Unassembled WGS sequence"/>
</dbReference>
<dbReference type="InterPro" id="IPR000073">
    <property type="entry name" value="AB_hydrolase_1"/>
</dbReference>
<organism evidence="2 3">
    <name type="scientific">Thiorhodococcus fuscus</name>
    <dbReference type="NCBI Taxonomy" id="527200"/>
    <lineage>
        <taxon>Bacteria</taxon>
        <taxon>Pseudomonadati</taxon>
        <taxon>Pseudomonadota</taxon>
        <taxon>Gammaproteobacteria</taxon>
        <taxon>Chromatiales</taxon>
        <taxon>Chromatiaceae</taxon>
        <taxon>Thiorhodococcus</taxon>
    </lineage>
</organism>
<evidence type="ECO:0000259" key="1">
    <source>
        <dbReference type="Pfam" id="PF12697"/>
    </source>
</evidence>
<dbReference type="InterPro" id="IPR015946">
    <property type="entry name" value="KH_dom-like_a/b"/>
</dbReference>
<dbReference type="EMBL" id="JBHUHX010000025">
    <property type="protein sequence ID" value="MFD2112401.1"/>
    <property type="molecule type" value="Genomic_DNA"/>
</dbReference>
<dbReference type="GO" id="GO:0016787">
    <property type="term" value="F:hydrolase activity"/>
    <property type="evidence" value="ECO:0007669"/>
    <property type="project" value="UniProtKB-KW"/>
</dbReference>
<dbReference type="Gene3D" id="3.40.50.1820">
    <property type="entry name" value="alpha/beta hydrolase"/>
    <property type="match status" value="1"/>
</dbReference>
<reference evidence="3" key="1">
    <citation type="journal article" date="2019" name="Int. J. Syst. Evol. Microbiol.">
        <title>The Global Catalogue of Microorganisms (GCM) 10K type strain sequencing project: providing services to taxonomists for standard genome sequencing and annotation.</title>
        <authorList>
            <consortium name="The Broad Institute Genomics Platform"/>
            <consortium name="The Broad Institute Genome Sequencing Center for Infectious Disease"/>
            <person name="Wu L."/>
            <person name="Ma J."/>
        </authorList>
    </citation>
    <scope>NUCLEOTIDE SEQUENCE [LARGE SCALE GENOMIC DNA]</scope>
    <source>
        <strain evidence="3">KACC 12597</strain>
    </source>
</reference>
<dbReference type="Pfam" id="PF12697">
    <property type="entry name" value="Abhydrolase_6"/>
    <property type="match status" value="1"/>
</dbReference>
<dbReference type="RefSeq" id="WP_386026655.1">
    <property type="nucleotide sequence ID" value="NZ_JBHUHX010000025.1"/>
</dbReference>
<feature type="domain" description="AB hydrolase-1" evidence="1">
    <location>
        <begin position="34"/>
        <end position="243"/>
    </location>
</feature>
<dbReference type="InterPro" id="IPR003718">
    <property type="entry name" value="OsmC/Ohr_fam"/>
</dbReference>
<dbReference type="SUPFAM" id="SSF53474">
    <property type="entry name" value="alpha/beta-Hydrolases"/>
    <property type="match status" value="1"/>
</dbReference>
<evidence type="ECO:0000313" key="3">
    <source>
        <dbReference type="Proteomes" id="UP001597337"/>
    </source>
</evidence>